<dbReference type="EMBL" id="FNQE01000014">
    <property type="protein sequence ID" value="SDY99236.1"/>
    <property type="molecule type" value="Genomic_DNA"/>
</dbReference>
<dbReference type="AlphaFoldDB" id="A0A1H3PDR4"/>
<reference evidence="2 3" key="1">
    <citation type="submission" date="2016-10" db="EMBL/GenBank/DDBJ databases">
        <authorList>
            <person name="de Groot N.N."/>
        </authorList>
    </citation>
    <scope>NUCLEOTIDE SEQUENCE [LARGE SCALE GENOMIC DNA]</scope>
    <source>
        <strain evidence="2 3">DSM 21650</strain>
    </source>
</reference>
<keyword evidence="1" id="KW-0472">Membrane</keyword>
<keyword evidence="1" id="KW-1133">Transmembrane helix</keyword>
<dbReference type="RefSeq" id="WP_091729253.1">
    <property type="nucleotide sequence ID" value="NZ_FNQE01000014.1"/>
</dbReference>
<protein>
    <submittedName>
        <fullName evidence="2">Uncharacterized protein</fullName>
    </submittedName>
</protein>
<dbReference type="Proteomes" id="UP000198625">
    <property type="component" value="Unassembled WGS sequence"/>
</dbReference>
<proteinExistence type="predicted"/>
<feature type="transmembrane region" description="Helical" evidence="1">
    <location>
        <begin position="47"/>
        <end position="65"/>
    </location>
</feature>
<evidence type="ECO:0000256" key="1">
    <source>
        <dbReference type="SAM" id="Phobius"/>
    </source>
</evidence>
<evidence type="ECO:0000313" key="2">
    <source>
        <dbReference type="EMBL" id="SDY99236.1"/>
    </source>
</evidence>
<sequence>MRISSIVVVEKKERPFWQIVLSILLGIIFINYLITLCNYLGEKYAGIASVVVLIASIGICTLIIMKLMSHFVYSIEEDTLVFERIIGKKRNIALTLKLDEITSLKPYKEVKKKDKEIALTYKFVCSREHDEYYAGEFERESKKYRFIFKPTEKMLEVINKSLE</sequence>
<gene>
    <name evidence="2" type="ORF">SAMN05660462_01462</name>
</gene>
<organism evidence="2 3">
    <name type="scientific">Proteiniborus ethanoligenes</name>
    <dbReference type="NCBI Taxonomy" id="415015"/>
    <lineage>
        <taxon>Bacteria</taxon>
        <taxon>Bacillati</taxon>
        <taxon>Bacillota</taxon>
        <taxon>Clostridia</taxon>
        <taxon>Eubacteriales</taxon>
        <taxon>Proteiniborus</taxon>
    </lineage>
</organism>
<keyword evidence="3" id="KW-1185">Reference proteome</keyword>
<keyword evidence="1" id="KW-0812">Transmembrane</keyword>
<dbReference type="OrthoDB" id="1953575at2"/>
<feature type="transmembrane region" description="Helical" evidence="1">
    <location>
        <begin position="20"/>
        <end position="41"/>
    </location>
</feature>
<evidence type="ECO:0000313" key="3">
    <source>
        <dbReference type="Proteomes" id="UP000198625"/>
    </source>
</evidence>
<name>A0A1H3PDR4_9FIRM</name>
<accession>A0A1H3PDR4</accession>